<dbReference type="eggNOG" id="COG0456">
    <property type="taxonomic scope" value="Bacteria"/>
</dbReference>
<dbReference type="PANTHER" id="PTHR13170">
    <property type="entry name" value="O-GLCNACASE"/>
    <property type="match status" value="1"/>
</dbReference>
<dbReference type="AlphaFoldDB" id="A7HRP8"/>
<dbReference type="PROSITE" id="PS51186">
    <property type="entry name" value="GNAT"/>
    <property type="match status" value="1"/>
</dbReference>
<dbReference type="EMBL" id="CP000774">
    <property type="protein sequence ID" value="ABS62581.1"/>
    <property type="molecule type" value="Genomic_DNA"/>
</dbReference>
<dbReference type="KEGG" id="pla:Plav_0958"/>
<evidence type="ECO:0000313" key="3">
    <source>
        <dbReference type="Proteomes" id="UP000006377"/>
    </source>
</evidence>
<dbReference type="InterPro" id="IPR051822">
    <property type="entry name" value="Glycosyl_Hydrolase_84"/>
</dbReference>
<dbReference type="HOGENOM" id="CLU_086044_1_0_5"/>
<dbReference type="OrthoDB" id="8593648at2"/>
<accession>A7HRP8</accession>
<protein>
    <submittedName>
        <fullName evidence="2">GCN5-related N-acetyltransferase</fullName>
    </submittedName>
</protein>
<dbReference type="Gene3D" id="3.40.630.30">
    <property type="match status" value="1"/>
</dbReference>
<evidence type="ECO:0000259" key="1">
    <source>
        <dbReference type="PROSITE" id="PS51186"/>
    </source>
</evidence>
<dbReference type="InterPro" id="IPR016181">
    <property type="entry name" value="Acyl_CoA_acyltransferase"/>
</dbReference>
<organism evidence="2 3">
    <name type="scientific">Parvibaculum lavamentivorans (strain DS-1 / DSM 13023 / NCIMB 13966)</name>
    <dbReference type="NCBI Taxonomy" id="402881"/>
    <lineage>
        <taxon>Bacteria</taxon>
        <taxon>Pseudomonadati</taxon>
        <taxon>Pseudomonadota</taxon>
        <taxon>Alphaproteobacteria</taxon>
        <taxon>Hyphomicrobiales</taxon>
        <taxon>Parvibaculaceae</taxon>
        <taxon>Parvibaculum</taxon>
    </lineage>
</organism>
<proteinExistence type="predicted"/>
<dbReference type="STRING" id="402881.Plav_0958"/>
<keyword evidence="3" id="KW-1185">Reference proteome</keyword>
<dbReference type="Pfam" id="PF13508">
    <property type="entry name" value="Acetyltransf_7"/>
    <property type="match status" value="1"/>
</dbReference>
<gene>
    <name evidence="2" type="ordered locus">Plav_0958</name>
</gene>
<reference evidence="2 3" key="1">
    <citation type="journal article" date="2011" name="Stand. Genomic Sci.">
        <title>Complete genome sequence of Parvibaculum lavamentivorans type strain (DS-1(T)).</title>
        <authorList>
            <person name="Schleheck D."/>
            <person name="Weiss M."/>
            <person name="Pitluck S."/>
            <person name="Bruce D."/>
            <person name="Land M.L."/>
            <person name="Han S."/>
            <person name="Saunders E."/>
            <person name="Tapia R."/>
            <person name="Detter C."/>
            <person name="Brettin T."/>
            <person name="Han J."/>
            <person name="Woyke T."/>
            <person name="Goodwin L."/>
            <person name="Pennacchio L."/>
            <person name="Nolan M."/>
            <person name="Cook A.M."/>
            <person name="Kjelleberg S."/>
            <person name="Thomas T."/>
        </authorList>
    </citation>
    <scope>NUCLEOTIDE SEQUENCE [LARGE SCALE GENOMIC DNA]</scope>
    <source>
        <strain evidence="3">DS-1 / DSM 13023 / NCIMB 13966</strain>
    </source>
</reference>
<keyword evidence="2" id="KW-0808">Transferase</keyword>
<dbReference type="SUPFAM" id="SSF55729">
    <property type="entry name" value="Acyl-CoA N-acyltransferases (Nat)"/>
    <property type="match status" value="1"/>
</dbReference>
<dbReference type="PANTHER" id="PTHR13170:SF16">
    <property type="entry name" value="PROTEIN O-GLCNACASE"/>
    <property type="match status" value="1"/>
</dbReference>
<dbReference type="RefSeq" id="WP_012109836.1">
    <property type="nucleotide sequence ID" value="NC_009719.1"/>
</dbReference>
<name>A7HRP8_PARL1</name>
<sequence length="208" mass="22739">MPEIRPVRPADLDALYDIALKTGAGGTDATALHEDPRLIGHVYAAPYAVLAPECALVVEDAEGVGGYIVGAVDTHAFADEQEKNWWPKLRGLYPKPSPPATRWSPDETYRYLIHHPHKTPDRIVAAHPSHLHINLLPRLQGRGLGRALMDSWLPRMAALGSSGVHLGVAAVNERGQAFYRAYGFRELERASKPSGTIWFGMSLKPAAP</sequence>
<dbReference type="Proteomes" id="UP000006377">
    <property type="component" value="Chromosome"/>
</dbReference>
<dbReference type="InterPro" id="IPR000182">
    <property type="entry name" value="GNAT_dom"/>
</dbReference>
<dbReference type="GO" id="GO:0016747">
    <property type="term" value="F:acyltransferase activity, transferring groups other than amino-acyl groups"/>
    <property type="evidence" value="ECO:0007669"/>
    <property type="project" value="InterPro"/>
</dbReference>
<evidence type="ECO:0000313" key="2">
    <source>
        <dbReference type="EMBL" id="ABS62581.1"/>
    </source>
</evidence>
<feature type="domain" description="N-acetyltransferase" evidence="1">
    <location>
        <begin position="2"/>
        <end position="204"/>
    </location>
</feature>